<dbReference type="NCBIfam" id="TIGR01064">
    <property type="entry name" value="pyruv_kin"/>
    <property type="match status" value="1"/>
</dbReference>
<dbReference type="AlphaFoldDB" id="A0A9D1KAI2"/>
<evidence type="ECO:0000256" key="10">
    <source>
        <dbReference type="ARBA" id="ARBA00022840"/>
    </source>
</evidence>
<dbReference type="GO" id="GO:0016301">
    <property type="term" value="F:kinase activity"/>
    <property type="evidence" value="ECO:0007669"/>
    <property type="project" value="UniProtKB-KW"/>
</dbReference>
<dbReference type="Proteomes" id="UP000886893">
    <property type="component" value="Unassembled WGS sequence"/>
</dbReference>
<reference evidence="19" key="2">
    <citation type="journal article" date="2021" name="PeerJ">
        <title>Extensive microbial diversity within the chicken gut microbiome revealed by metagenomics and culture.</title>
        <authorList>
            <person name="Gilroy R."/>
            <person name="Ravi A."/>
            <person name="Getino M."/>
            <person name="Pursley I."/>
            <person name="Horton D.L."/>
            <person name="Alikhan N.F."/>
            <person name="Baker D."/>
            <person name="Gharbi K."/>
            <person name="Hall N."/>
            <person name="Watson M."/>
            <person name="Adriaenssens E.M."/>
            <person name="Foster-Nyarko E."/>
            <person name="Jarju S."/>
            <person name="Secka A."/>
            <person name="Antonio M."/>
            <person name="Oren A."/>
            <person name="Chaudhuri R.R."/>
            <person name="La Ragione R."/>
            <person name="Hildebrand F."/>
            <person name="Pallen M.J."/>
        </authorList>
    </citation>
    <scope>NUCLEOTIDE SEQUENCE</scope>
    <source>
        <strain evidence="19">14508</strain>
    </source>
</reference>
<dbReference type="InterPro" id="IPR001697">
    <property type="entry name" value="Pyr_Knase"/>
</dbReference>
<dbReference type="InterPro" id="IPR015813">
    <property type="entry name" value="Pyrv/PenolPyrv_kinase-like_dom"/>
</dbReference>
<dbReference type="NCBIfam" id="NF004978">
    <property type="entry name" value="PRK06354.1"/>
    <property type="match status" value="1"/>
</dbReference>
<name>A0A9D1KAI2_9FIRM</name>
<evidence type="ECO:0000256" key="15">
    <source>
        <dbReference type="NCBIfam" id="TIGR01064"/>
    </source>
</evidence>
<keyword evidence="14 19" id="KW-0670">Pyruvate</keyword>
<dbReference type="Pfam" id="PF00224">
    <property type="entry name" value="PK"/>
    <property type="match status" value="1"/>
</dbReference>
<evidence type="ECO:0000313" key="19">
    <source>
        <dbReference type="EMBL" id="HIT17754.1"/>
    </source>
</evidence>
<comment type="catalytic activity">
    <reaction evidence="16">
        <text>pyruvate + ATP = phosphoenolpyruvate + ADP + H(+)</text>
        <dbReference type="Rhea" id="RHEA:18157"/>
        <dbReference type="ChEBI" id="CHEBI:15361"/>
        <dbReference type="ChEBI" id="CHEBI:15378"/>
        <dbReference type="ChEBI" id="CHEBI:30616"/>
        <dbReference type="ChEBI" id="CHEBI:58702"/>
        <dbReference type="ChEBI" id="CHEBI:456216"/>
        <dbReference type="EC" id="2.7.1.40"/>
    </reaction>
</comment>
<sequence length="469" mass="50842">MLNKTKIVCTIGSQSEPESVMEQMLLEGMNVVRLNFAHGNLTTQGRFAVTAKKLALIHGKPLSIMIDTRGPKVRTHTFKDGNASIAKGCKVIIHTTPIVGSCDEFSVTYEGLFDDVQADDQILVDDGNLILRVIEKNKSNRSLVCESINSATIKDESSVNVPNAKINVPYLSQNDLVRVDFAIAENLDYIGAAFVRNGQDVLDLKNYIASKNGHQKVVAKIENLQAIEHLDEIIAAADGIVIARGDLSIEVPVEDIPILQKRIVKKCNDAGKFVIVATQILSSMSRNKKPSRAEVSDVANAILDGVDAIMLSNVSATGKYPVEAVSTLSKICSRTECEIFYKGKIQKAYNSSEKTLNDAVALSVADTALLVDAKLIVAFTESGTTAKRISKFRPCCPIAAVTSSEEIRLSLTLNWGVYPVVSNQPTSELDYVNKACEIATYYGVKEGENIIITGGNGVGNTNFMKVVKL</sequence>
<dbReference type="Gene3D" id="2.40.33.10">
    <property type="entry name" value="PK beta-barrel domain-like"/>
    <property type="match status" value="1"/>
</dbReference>
<organism evidence="19 20">
    <name type="scientific">Candidatus Caccosoma faecigallinarum</name>
    <dbReference type="NCBI Taxonomy" id="2840720"/>
    <lineage>
        <taxon>Bacteria</taxon>
        <taxon>Bacillati</taxon>
        <taxon>Bacillota</taxon>
        <taxon>Bacillota incertae sedis</taxon>
        <taxon>Candidatus Caccosoma</taxon>
    </lineage>
</organism>
<dbReference type="NCBIfam" id="NF004491">
    <property type="entry name" value="PRK05826.1"/>
    <property type="match status" value="1"/>
</dbReference>
<comment type="pathway">
    <text evidence="2 16">Carbohydrate degradation; glycolysis; pyruvate from D-glyceraldehyde 3-phosphate: step 5/5.</text>
</comment>
<evidence type="ECO:0000256" key="3">
    <source>
        <dbReference type="ARBA" id="ARBA00008663"/>
    </source>
</evidence>
<keyword evidence="12" id="KW-0630">Potassium</keyword>
<evidence type="ECO:0000256" key="6">
    <source>
        <dbReference type="ARBA" id="ARBA00022679"/>
    </source>
</evidence>
<dbReference type="InterPro" id="IPR036918">
    <property type="entry name" value="Pyrv_Knase_C_sf"/>
</dbReference>
<evidence type="ECO:0000256" key="14">
    <source>
        <dbReference type="ARBA" id="ARBA00023317"/>
    </source>
</evidence>
<dbReference type="SUPFAM" id="SSF50800">
    <property type="entry name" value="PK beta-barrel domain-like"/>
    <property type="match status" value="1"/>
</dbReference>
<dbReference type="GO" id="GO:0004743">
    <property type="term" value="F:pyruvate kinase activity"/>
    <property type="evidence" value="ECO:0007669"/>
    <property type="project" value="UniProtKB-UniRule"/>
</dbReference>
<feature type="domain" description="Pyruvate kinase barrel" evidence="17">
    <location>
        <begin position="3"/>
        <end position="325"/>
    </location>
</feature>
<dbReference type="Pfam" id="PF02887">
    <property type="entry name" value="PK_C"/>
    <property type="match status" value="1"/>
</dbReference>
<evidence type="ECO:0000256" key="2">
    <source>
        <dbReference type="ARBA" id="ARBA00004997"/>
    </source>
</evidence>
<evidence type="ECO:0000256" key="11">
    <source>
        <dbReference type="ARBA" id="ARBA00022842"/>
    </source>
</evidence>
<dbReference type="SUPFAM" id="SSF52935">
    <property type="entry name" value="PK C-terminal domain-like"/>
    <property type="match status" value="1"/>
</dbReference>
<dbReference type="InterPro" id="IPR015795">
    <property type="entry name" value="Pyrv_Knase_C"/>
</dbReference>
<evidence type="ECO:0000256" key="9">
    <source>
        <dbReference type="ARBA" id="ARBA00022777"/>
    </source>
</evidence>
<reference evidence="19" key="1">
    <citation type="submission" date="2020-10" db="EMBL/GenBank/DDBJ databases">
        <authorList>
            <person name="Gilroy R."/>
        </authorList>
    </citation>
    <scope>NUCLEOTIDE SEQUENCE</scope>
    <source>
        <strain evidence="19">14508</strain>
    </source>
</reference>
<evidence type="ECO:0000256" key="4">
    <source>
        <dbReference type="ARBA" id="ARBA00012142"/>
    </source>
</evidence>
<keyword evidence="6 16" id="KW-0808">Transferase</keyword>
<comment type="cofactor">
    <cofactor evidence="1">
        <name>K(+)</name>
        <dbReference type="ChEBI" id="CHEBI:29103"/>
    </cofactor>
</comment>
<dbReference type="Gene3D" id="3.40.1380.20">
    <property type="entry name" value="Pyruvate kinase, C-terminal domain"/>
    <property type="match status" value="1"/>
</dbReference>
<accession>A0A9D1KAI2</accession>
<evidence type="ECO:0000256" key="7">
    <source>
        <dbReference type="ARBA" id="ARBA00022723"/>
    </source>
</evidence>
<evidence type="ECO:0000259" key="18">
    <source>
        <dbReference type="Pfam" id="PF02887"/>
    </source>
</evidence>
<dbReference type="Gene3D" id="3.20.20.60">
    <property type="entry name" value="Phosphoenolpyruvate-binding domains"/>
    <property type="match status" value="1"/>
</dbReference>
<dbReference type="InterPro" id="IPR011037">
    <property type="entry name" value="Pyrv_Knase-like_insert_dom_sf"/>
</dbReference>
<evidence type="ECO:0000256" key="12">
    <source>
        <dbReference type="ARBA" id="ARBA00022958"/>
    </source>
</evidence>
<keyword evidence="7" id="KW-0479">Metal-binding</keyword>
<gene>
    <name evidence="19" type="primary">pyk</name>
    <name evidence="19" type="ORF">IAD04_05220</name>
</gene>
<comment type="caution">
    <text evidence="19">The sequence shown here is derived from an EMBL/GenBank/DDBJ whole genome shotgun (WGS) entry which is preliminary data.</text>
</comment>
<dbReference type="GO" id="GO:0005524">
    <property type="term" value="F:ATP binding"/>
    <property type="evidence" value="ECO:0007669"/>
    <property type="project" value="UniProtKB-KW"/>
</dbReference>
<evidence type="ECO:0000256" key="8">
    <source>
        <dbReference type="ARBA" id="ARBA00022741"/>
    </source>
</evidence>
<dbReference type="InterPro" id="IPR015793">
    <property type="entry name" value="Pyrv_Knase_brl"/>
</dbReference>
<keyword evidence="9 16" id="KW-0418">Kinase</keyword>
<evidence type="ECO:0000256" key="13">
    <source>
        <dbReference type="ARBA" id="ARBA00023152"/>
    </source>
</evidence>
<dbReference type="EC" id="2.7.1.40" evidence="4 15"/>
<comment type="similarity">
    <text evidence="3 16">Belongs to the pyruvate kinase family.</text>
</comment>
<evidence type="ECO:0000256" key="16">
    <source>
        <dbReference type="RuleBase" id="RU000504"/>
    </source>
</evidence>
<dbReference type="GO" id="GO:0000287">
    <property type="term" value="F:magnesium ion binding"/>
    <property type="evidence" value="ECO:0007669"/>
    <property type="project" value="UniProtKB-UniRule"/>
</dbReference>
<dbReference type="EMBL" id="DVKI01000162">
    <property type="protein sequence ID" value="HIT17754.1"/>
    <property type="molecule type" value="Genomic_DNA"/>
</dbReference>
<dbReference type="InterPro" id="IPR015806">
    <property type="entry name" value="Pyrv_Knase_insert_dom_sf"/>
</dbReference>
<evidence type="ECO:0000256" key="1">
    <source>
        <dbReference type="ARBA" id="ARBA00001958"/>
    </source>
</evidence>
<dbReference type="GO" id="GO:0030955">
    <property type="term" value="F:potassium ion binding"/>
    <property type="evidence" value="ECO:0007669"/>
    <property type="project" value="UniProtKB-UniRule"/>
</dbReference>
<dbReference type="InterPro" id="IPR040442">
    <property type="entry name" value="Pyrv_kinase-like_dom_sf"/>
</dbReference>
<protein>
    <recommendedName>
        <fullName evidence="5 15">Pyruvate kinase</fullName>
        <ecNumber evidence="4 15">2.7.1.40</ecNumber>
    </recommendedName>
</protein>
<evidence type="ECO:0000256" key="5">
    <source>
        <dbReference type="ARBA" id="ARBA00018587"/>
    </source>
</evidence>
<evidence type="ECO:0000259" key="17">
    <source>
        <dbReference type="Pfam" id="PF00224"/>
    </source>
</evidence>
<dbReference type="SUPFAM" id="SSF51621">
    <property type="entry name" value="Phosphoenolpyruvate/pyruvate domain"/>
    <property type="match status" value="1"/>
</dbReference>
<keyword evidence="8" id="KW-0547">Nucleotide-binding</keyword>
<keyword evidence="10" id="KW-0067">ATP-binding</keyword>
<feature type="domain" description="Pyruvate kinase C-terminal" evidence="18">
    <location>
        <begin position="358"/>
        <end position="467"/>
    </location>
</feature>
<dbReference type="PANTHER" id="PTHR11817">
    <property type="entry name" value="PYRUVATE KINASE"/>
    <property type="match status" value="1"/>
</dbReference>
<dbReference type="FunFam" id="2.40.33.10:FF:000001">
    <property type="entry name" value="Pyruvate kinase"/>
    <property type="match status" value="1"/>
</dbReference>
<keyword evidence="11 16" id="KW-0460">Magnesium</keyword>
<evidence type="ECO:0000313" key="20">
    <source>
        <dbReference type="Proteomes" id="UP000886893"/>
    </source>
</evidence>
<dbReference type="PRINTS" id="PR01050">
    <property type="entry name" value="PYRUVTKNASE"/>
</dbReference>
<proteinExistence type="inferred from homology"/>
<keyword evidence="13 16" id="KW-0324">Glycolysis</keyword>